<feature type="compositionally biased region" description="Basic residues" evidence="1">
    <location>
        <begin position="171"/>
        <end position="180"/>
    </location>
</feature>
<evidence type="ECO:0000256" key="1">
    <source>
        <dbReference type="SAM" id="MobiDB-lite"/>
    </source>
</evidence>
<name>A0AAE6XMW2_9RHAB</name>
<dbReference type="Proteomes" id="UP000831452">
    <property type="component" value="Segment"/>
</dbReference>
<feature type="region of interest" description="Disordered" evidence="1">
    <location>
        <begin position="75"/>
        <end position="103"/>
    </location>
</feature>
<evidence type="ECO:0000313" key="3">
    <source>
        <dbReference type="Proteomes" id="UP000831452"/>
    </source>
</evidence>
<feature type="compositionally biased region" description="Polar residues" evidence="1">
    <location>
        <begin position="75"/>
        <end position="92"/>
    </location>
</feature>
<reference evidence="2 3" key="1">
    <citation type="submission" date="2020-01" db="EMBL/GenBank/DDBJ databases">
        <title>Genetic characterization of four genogroups of percid perhabdoviruses.</title>
        <authorList>
            <person name="Pallandre L."/>
            <person name="Luo D."/>
            <person name="Feuvrier C."/>
            <person name="Pozet F."/>
            <person name="Dacheux L."/>
            <person name="Bigarre L."/>
        </authorList>
    </citation>
    <scope>NUCLEOTIDE SEQUENCE [LARGE SCALE GENOMIC DNA]</scope>
    <source>
        <strain evidence="2">18/193</strain>
    </source>
</reference>
<feature type="compositionally biased region" description="Basic and acidic residues" evidence="1">
    <location>
        <begin position="212"/>
        <end position="236"/>
    </location>
</feature>
<proteinExistence type="predicted"/>
<evidence type="ECO:0000313" key="2">
    <source>
        <dbReference type="EMBL" id="QIQ19246.1"/>
    </source>
</evidence>
<sequence>MLSASGLKNWRMAKEEIDELARGIQGAGMSEEGSLDIQPEIGEFKSTTASVLKQWEDYEKTLELNMLDDPILPSNSGFQDTADSTDPSTESWVSPDADEEMEVEEDWTIHRGQLAGEYSEREQKMIYREMNIMLGFMGGYLTIPKDEAGYILTLPTHDKLERMREEALKNFHLRNAKGKTSKNGPFIKESSTLEPEQSGKNDPKVKLPPKVQEPKNPKEKVPPKMPKENRDKEPARPEPATLTTDTDDGFDIVENVWDYGMLGFDSGDKQARFQPDKMGWTLEGWRAAARELDPCAAPGQFFELMIKKSPKRTTYRRKYKHFNFSF</sequence>
<feature type="region of interest" description="Disordered" evidence="1">
    <location>
        <begin position="171"/>
        <end position="247"/>
    </location>
</feature>
<gene>
    <name evidence="2" type="primary">P</name>
</gene>
<dbReference type="EMBL" id="MN963996">
    <property type="protein sequence ID" value="QIQ19246.1"/>
    <property type="molecule type" value="Viral_cRNA"/>
</dbReference>
<keyword evidence="3" id="KW-1185">Reference proteome</keyword>
<protein>
    <submittedName>
        <fullName evidence="2">Phosphoprotein</fullName>
    </submittedName>
</protein>
<organism evidence="2 3">
    <name type="scientific">Leman virus</name>
    <dbReference type="NCBI Taxonomy" id="3071226"/>
    <lineage>
        <taxon>Viruses</taxon>
        <taxon>Riboviria</taxon>
        <taxon>Orthornavirae</taxon>
        <taxon>Negarnaviricota</taxon>
        <taxon>Haploviricotina</taxon>
        <taxon>Monjiviricetes</taxon>
        <taxon>Mononegavirales</taxon>
        <taxon>Rhabdoviridae</taxon>
        <taxon>Alpharhabdovirinae</taxon>
        <taxon>Perhabdovirus</taxon>
        <taxon>Perhabdovirus leman</taxon>
    </lineage>
</organism>
<accession>A0AAE6XMW2</accession>